<dbReference type="AlphaFoldDB" id="A0A6G4A5L9"/>
<dbReference type="Pfam" id="PF10764">
    <property type="entry name" value="Gin"/>
    <property type="match status" value="1"/>
</dbReference>
<evidence type="ECO:0000313" key="1">
    <source>
        <dbReference type="EMBL" id="NEW09620.1"/>
    </source>
</evidence>
<comment type="caution">
    <text evidence="1">The sequence shown here is derived from an EMBL/GenBank/DDBJ whole genome shotgun (WGS) entry which is preliminary data.</text>
</comment>
<organism evidence="1">
    <name type="scientific">Paenibacillus sp. SYP-B3998</name>
    <dbReference type="NCBI Taxonomy" id="2678564"/>
    <lineage>
        <taxon>Bacteria</taxon>
        <taxon>Bacillati</taxon>
        <taxon>Bacillota</taxon>
        <taxon>Bacilli</taxon>
        <taxon>Bacillales</taxon>
        <taxon>Paenibacillaceae</taxon>
        <taxon>Paenibacillus</taxon>
    </lineage>
</organism>
<accession>A0A6G4A5L9</accession>
<protein>
    <submittedName>
        <fullName evidence="1">Inhibitor of sigma-G Gin</fullName>
    </submittedName>
</protein>
<dbReference type="RefSeq" id="WP_163953662.1">
    <property type="nucleotide sequence ID" value="NZ_JAAIKC010000020.1"/>
</dbReference>
<name>A0A6G4A5L9_9BACL</name>
<dbReference type="InterPro" id="IPR019700">
    <property type="entry name" value="Sigma-G_inhibitor_Gin"/>
</dbReference>
<gene>
    <name evidence="1" type="ORF">GK047_27205</name>
</gene>
<sequence length="57" mass="6796">MICEQQRNGGIHIISAFICDECSSEMVRTEVRDQKYPFFVKQMKKVFYTKHAKSYMN</sequence>
<proteinExistence type="predicted"/>
<reference evidence="1" key="1">
    <citation type="submission" date="2020-02" db="EMBL/GenBank/DDBJ databases">
        <authorList>
            <person name="Shen X.-R."/>
            <person name="Zhang Y.-X."/>
        </authorList>
    </citation>
    <scope>NUCLEOTIDE SEQUENCE</scope>
    <source>
        <strain evidence="1">SYP-B3998</strain>
    </source>
</reference>
<dbReference type="EMBL" id="JAAIKC010000020">
    <property type="protein sequence ID" value="NEW09620.1"/>
    <property type="molecule type" value="Genomic_DNA"/>
</dbReference>